<gene>
    <name evidence="3" type="ORF">DRE_00942</name>
</gene>
<dbReference type="AlphaFoldDB" id="W7HY65"/>
<feature type="compositionally biased region" description="Low complexity" evidence="1">
    <location>
        <begin position="717"/>
        <end position="742"/>
    </location>
</feature>
<evidence type="ECO:0000313" key="3">
    <source>
        <dbReference type="EMBL" id="EWC44883.1"/>
    </source>
</evidence>
<feature type="chain" id="PRO_5004893577" evidence="2">
    <location>
        <begin position="27"/>
        <end position="742"/>
    </location>
</feature>
<reference evidence="3 4" key="1">
    <citation type="submission" date="2013-05" db="EMBL/GenBank/DDBJ databases">
        <title>Drechslerella stenobrocha genome reveals carnivorous origination and mechanical trapping mechanism of predatory fungi.</title>
        <authorList>
            <person name="Liu X."/>
            <person name="Zhang W."/>
            <person name="Liu K."/>
        </authorList>
    </citation>
    <scope>NUCLEOTIDE SEQUENCE [LARGE SCALE GENOMIC DNA]</scope>
    <source>
        <strain evidence="3 4">248</strain>
    </source>
</reference>
<feature type="region of interest" description="Disordered" evidence="1">
    <location>
        <begin position="592"/>
        <end position="742"/>
    </location>
</feature>
<feature type="signal peptide" evidence="2">
    <location>
        <begin position="1"/>
        <end position="26"/>
    </location>
</feature>
<evidence type="ECO:0000256" key="2">
    <source>
        <dbReference type="SAM" id="SignalP"/>
    </source>
</evidence>
<keyword evidence="2" id="KW-0732">Signal</keyword>
<keyword evidence="4" id="KW-1185">Reference proteome</keyword>
<dbReference type="EMBL" id="KI966433">
    <property type="protein sequence ID" value="EWC44883.1"/>
    <property type="molecule type" value="Genomic_DNA"/>
</dbReference>
<proteinExistence type="predicted"/>
<accession>W7HY65</accession>
<organism evidence="3 4">
    <name type="scientific">Drechslerella stenobrocha 248</name>
    <dbReference type="NCBI Taxonomy" id="1043628"/>
    <lineage>
        <taxon>Eukaryota</taxon>
        <taxon>Fungi</taxon>
        <taxon>Dikarya</taxon>
        <taxon>Ascomycota</taxon>
        <taxon>Pezizomycotina</taxon>
        <taxon>Orbiliomycetes</taxon>
        <taxon>Orbiliales</taxon>
        <taxon>Orbiliaceae</taxon>
        <taxon>Drechslerella</taxon>
    </lineage>
</organism>
<feature type="region of interest" description="Disordered" evidence="1">
    <location>
        <begin position="368"/>
        <end position="441"/>
    </location>
</feature>
<evidence type="ECO:0000313" key="4">
    <source>
        <dbReference type="Proteomes" id="UP000024837"/>
    </source>
</evidence>
<sequence length="742" mass="81193">MTPFNSKPTRLVSLILSLMVPALVLCQHRGYFILRVISASQDDSPFSNVNSPEQPHIIIAPDSPLLPLSIVPQPSISPCPLKPAASYDPSSVWLADWRLPITSPLDPGSSVRPSSFFSGAKEAMDEIVAPMLRSLKSRTRTLAWGYLTERDDQRARGLRVTAIVVPDSTRSTPEPSIPDGNIFANTVQGVGVAENVIFVDSPTEPYKNEPKLRPACKGINNEEWHLFRNPADSPDAQEDGLDTLYSQCHGVYIEVERVLDEEICFRWDLSTERDELDLAKFADRRLFTLYHNSWSGLYPVIITPEIDEIILTGSQIPQQQPISDLPRPSTPDLARSMSEGSVISNIETVADDDNASFAEDLEDFMGRRGTSTFRSRENSGSGRGPEVESSSRGRIWPRLPEIRGPGGISMAGPTEILQRPTTPGNDIGLTNKPTSGLVDSNSNARELRPIWEPLLQHPLNRQFPPLAIPPVKDDRNAIFQSQNPLPSRPNPQLMATRQNPSMSQMPQLQSPFNPALMTPRTTIPMTQSMGIEAPVRYQLVPGTKYPLIAVKPNTPSNRITGTHPSIQNIASSMSSPIIGGLSSFNNLMKDSPRASIFKPQNSPRNGGDVDIRGSHIAFPGNRMTTEPLSTARAGGDTKSQRPNFRIRQNGPLRITLPTSNRLGNSNPGTPRPRSPTPGASRPGTPRPGIPRSRTIRPGTPRPSPPRIRNGLLRPQTPKKTTSTTVTTTTAKARGAATTTARA</sequence>
<dbReference type="OrthoDB" id="5425154at2759"/>
<evidence type="ECO:0000256" key="1">
    <source>
        <dbReference type="SAM" id="MobiDB-lite"/>
    </source>
</evidence>
<dbReference type="HOGENOM" id="CLU_374283_0_0_1"/>
<dbReference type="Proteomes" id="UP000024837">
    <property type="component" value="Unassembled WGS sequence"/>
</dbReference>
<feature type="compositionally biased region" description="Polar residues" evidence="1">
    <location>
        <begin position="431"/>
        <end position="441"/>
    </location>
</feature>
<name>W7HY65_9PEZI</name>
<protein>
    <submittedName>
        <fullName evidence="3">Uncharacterized protein</fullName>
    </submittedName>
</protein>